<gene>
    <name evidence="1" type="ORF">NP165_04550</name>
</gene>
<keyword evidence="2" id="KW-1185">Reference proteome</keyword>
<proteinExistence type="predicted"/>
<dbReference type="EMBL" id="CP102096">
    <property type="protein sequence ID" value="UUM31409.1"/>
    <property type="molecule type" value="Genomic_DNA"/>
</dbReference>
<dbReference type="RefSeq" id="WP_257085133.1">
    <property type="nucleotide sequence ID" value="NZ_CP102096.1"/>
</dbReference>
<protein>
    <submittedName>
        <fullName evidence="1">Slp family lipoprotein</fullName>
    </submittedName>
</protein>
<organism evidence="1 2">
    <name type="scientific">Vibrio japonicus</name>
    <dbReference type="NCBI Taxonomy" id="1824638"/>
    <lineage>
        <taxon>Bacteria</taxon>
        <taxon>Pseudomonadati</taxon>
        <taxon>Pseudomonadota</taxon>
        <taxon>Gammaproteobacteria</taxon>
        <taxon>Vibrionales</taxon>
        <taxon>Vibrionaceae</taxon>
        <taxon>Vibrio</taxon>
    </lineage>
</organism>
<reference evidence="1" key="1">
    <citation type="submission" date="2022-07" db="EMBL/GenBank/DDBJ databases">
        <title>Complete genome of Vibrio japonicus strain JCM 31412T and phylogenomic assessment of the Nereis clade of the genus Vibrio.</title>
        <authorList>
            <person name="Shlafstein M.D."/>
            <person name="Emsley S.A."/>
            <person name="Ushijima B."/>
            <person name="Videau P."/>
            <person name="Saw J.H."/>
        </authorList>
    </citation>
    <scope>NUCLEOTIDE SEQUENCE</scope>
    <source>
        <strain evidence="1">JCM 31412</strain>
    </source>
</reference>
<dbReference type="Proteomes" id="UP001058602">
    <property type="component" value="Chromosome 1"/>
</dbReference>
<dbReference type="PANTHER" id="PTHR37530:SF1">
    <property type="entry name" value="OUTER MEMBRANE PROTEIN SLP"/>
    <property type="match status" value="1"/>
</dbReference>
<accession>A0ABY5LH92</accession>
<name>A0ABY5LH92_9VIBR</name>
<sequence length="189" mass="21254">MNIHSSLSHILSHVIVIGTALLLSACGSLPENLKTDNTNVVTDYSQWRASRSTNNEVRLGGVIASVSNLEQTTRVEIVNLPIGSTGKPDIDKEPQGRFIAYIKGFVDPVMLSQGRLITLLGRSDEMEMGQVGDFNYEFPVMNVTGYHLWRIEEKVILHDIDNHFYSCRSLYCRDLRFGTRQGKVIQEVK</sequence>
<dbReference type="PANTHER" id="PTHR37530">
    <property type="entry name" value="OUTER MEMBRANE PROTEIN SLP"/>
    <property type="match status" value="1"/>
</dbReference>
<dbReference type="InterPro" id="IPR004658">
    <property type="entry name" value="OMP_Slp"/>
</dbReference>
<evidence type="ECO:0000313" key="1">
    <source>
        <dbReference type="EMBL" id="UUM31409.1"/>
    </source>
</evidence>
<dbReference type="NCBIfam" id="TIGR00752">
    <property type="entry name" value="slp"/>
    <property type="match status" value="1"/>
</dbReference>
<evidence type="ECO:0000313" key="2">
    <source>
        <dbReference type="Proteomes" id="UP001058602"/>
    </source>
</evidence>
<dbReference type="PIRSF" id="PIRSF004982">
    <property type="entry name" value="SlP"/>
    <property type="match status" value="1"/>
</dbReference>
<keyword evidence="1" id="KW-0449">Lipoprotein</keyword>
<dbReference type="Pfam" id="PF03843">
    <property type="entry name" value="Slp"/>
    <property type="match status" value="1"/>
</dbReference>